<dbReference type="Pfam" id="PF00324">
    <property type="entry name" value="AA_permease"/>
    <property type="match status" value="1"/>
</dbReference>
<evidence type="ECO:0000256" key="6">
    <source>
        <dbReference type="ARBA" id="ARBA00023136"/>
    </source>
</evidence>
<dbReference type="Gene3D" id="1.20.1740.10">
    <property type="entry name" value="Amino acid/polyamine transporter I"/>
    <property type="match status" value="1"/>
</dbReference>
<evidence type="ECO:0000313" key="9">
    <source>
        <dbReference type="EMBL" id="WPH00025.1"/>
    </source>
</evidence>
<evidence type="ECO:0000313" key="10">
    <source>
        <dbReference type="Proteomes" id="UP001303373"/>
    </source>
</evidence>
<dbReference type="FunFam" id="1.20.1740.10:FF:000006">
    <property type="entry name" value="General amino acid permease"/>
    <property type="match status" value="1"/>
</dbReference>
<evidence type="ECO:0000256" key="1">
    <source>
        <dbReference type="ARBA" id="ARBA00004141"/>
    </source>
</evidence>
<feature type="transmembrane region" description="Helical" evidence="7">
    <location>
        <begin position="488"/>
        <end position="508"/>
    </location>
</feature>
<evidence type="ECO:0000256" key="2">
    <source>
        <dbReference type="ARBA" id="ARBA00022448"/>
    </source>
</evidence>
<sequence length="568" mass="62726">MEVRGAHYDDEKLGSAMPDATVTKTHSINGIQIDLGSEHQLERGLKSRHIQFLALGGAIGTGLFVGSGAILSTVGPAPLFMAYISMMFVVWVVMNDLAEMATYLPLRGISIPYYVGRFLDPSLAFADGWNYWYAYSILIAAETTAGAIVIDYWKNPVPTAVWITIILIVLLFLNIVAVKWFGEAEFYFASIKLLAIFGLIILGIVLFFGGGPNHDRLGFRYWKDQDGYSAFAEYVVPGATGRFLAFWHALAAAGFAFITSPELIALAAGETISPRRNIPKAARRYVWRLALFYGFGSLVIGIIVPRNNDRLLNGGSDASASPFVIGIQNAGIHGLNHVINACILTSAWSAGNAFLYSGSRVLYSMSVNGQAPKFFSKTTKYGVPWAAVLCTWLIGCLAYLNVSNTGAKVFGWFSNISTISGFIAWIVALATYIRFRKAMISNNMLHILPYRTPLQPYATWTVLILLIILTLTNGFQVFFPSKWNVSDFLAAYITLPIFLVLFLGHKIWSTLQRVKSGQKVSFGAALQFAIPIAEIDVLTGKQEMDELEALDEPRVPRNLLEKIWFWLA</sequence>
<dbReference type="Proteomes" id="UP001303373">
    <property type="component" value="Chromosome 4"/>
</dbReference>
<comment type="subcellular location">
    <subcellularLocation>
        <location evidence="1">Membrane</location>
        <topology evidence="1">Multi-pass membrane protein</topology>
    </subcellularLocation>
</comment>
<dbReference type="PIRSF" id="PIRSF006060">
    <property type="entry name" value="AA_transporter"/>
    <property type="match status" value="1"/>
</dbReference>
<reference evidence="9 10" key="1">
    <citation type="submission" date="2023-11" db="EMBL/GenBank/DDBJ databases">
        <title>An acidophilic fungus is an integral part of prey digestion in a carnivorous sundew plant.</title>
        <authorList>
            <person name="Tsai I.J."/>
        </authorList>
    </citation>
    <scope>NUCLEOTIDE SEQUENCE [LARGE SCALE GENOMIC DNA]</scope>
    <source>
        <strain evidence="9">169a</strain>
    </source>
</reference>
<keyword evidence="6 7" id="KW-0472">Membrane</keyword>
<dbReference type="PANTHER" id="PTHR43341:SF36">
    <property type="entry name" value="PROLINE-SPECIFIC PERMEASE"/>
    <property type="match status" value="1"/>
</dbReference>
<keyword evidence="3 7" id="KW-0812">Transmembrane</keyword>
<feature type="transmembrane region" description="Helical" evidence="7">
    <location>
        <begin position="454"/>
        <end position="476"/>
    </location>
</feature>
<feature type="transmembrane region" description="Helical" evidence="7">
    <location>
        <begin position="80"/>
        <end position="98"/>
    </location>
</feature>
<name>A0AAQ3M247_9PEZI</name>
<keyword evidence="10" id="KW-1185">Reference proteome</keyword>
<keyword evidence="2" id="KW-0813">Transport</keyword>
<feature type="transmembrane region" description="Helical" evidence="7">
    <location>
        <begin position="132"/>
        <end position="153"/>
    </location>
</feature>
<dbReference type="InterPro" id="IPR004841">
    <property type="entry name" value="AA-permease/SLC12A_dom"/>
</dbReference>
<proteinExistence type="predicted"/>
<feature type="transmembrane region" description="Helical" evidence="7">
    <location>
        <begin position="381"/>
        <end position="400"/>
    </location>
</feature>
<keyword evidence="4" id="KW-0029">Amino-acid transport</keyword>
<feature type="transmembrane region" description="Helical" evidence="7">
    <location>
        <begin position="193"/>
        <end position="211"/>
    </location>
</feature>
<feature type="transmembrane region" description="Helical" evidence="7">
    <location>
        <begin position="338"/>
        <end position="356"/>
    </location>
</feature>
<dbReference type="PANTHER" id="PTHR43341">
    <property type="entry name" value="AMINO ACID PERMEASE"/>
    <property type="match status" value="1"/>
</dbReference>
<accession>A0AAQ3M247</accession>
<gene>
    <name evidence="9" type="ORF">R9X50_00284800</name>
</gene>
<feature type="transmembrane region" description="Helical" evidence="7">
    <location>
        <begin position="244"/>
        <end position="264"/>
    </location>
</feature>
<organism evidence="9 10">
    <name type="scientific">Acrodontium crateriforme</name>
    <dbReference type="NCBI Taxonomy" id="150365"/>
    <lineage>
        <taxon>Eukaryota</taxon>
        <taxon>Fungi</taxon>
        <taxon>Dikarya</taxon>
        <taxon>Ascomycota</taxon>
        <taxon>Pezizomycotina</taxon>
        <taxon>Dothideomycetes</taxon>
        <taxon>Dothideomycetidae</taxon>
        <taxon>Mycosphaerellales</taxon>
        <taxon>Teratosphaeriaceae</taxon>
        <taxon>Acrodontium</taxon>
    </lineage>
</organism>
<dbReference type="EMBL" id="CP138583">
    <property type="protein sequence ID" value="WPH00025.1"/>
    <property type="molecule type" value="Genomic_DNA"/>
</dbReference>
<keyword evidence="5 7" id="KW-1133">Transmembrane helix</keyword>
<evidence type="ECO:0000256" key="7">
    <source>
        <dbReference type="SAM" id="Phobius"/>
    </source>
</evidence>
<evidence type="ECO:0000256" key="4">
    <source>
        <dbReference type="ARBA" id="ARBA00022970"/>
    </source>
</evidence>
<evidence type="ECO:0000256" key="3">
    <source>
        <dbReference type="ARBA" id="ARBA00022692"/>
    </source>
</evidence>
<feature type="transmembrane region" description="Helical" evidence="7">
    <location>
        <begin position="285"/>
        <end position="304"/>
    </location>
</feature>
<dbReference type="GO" id="GO:0015171">
    <property type="term" value="F:amino acid transmembrane transporter activity"/>
    <property type="evidence" value="ECO:0007669"/>
    <property type="project" value="TreeGrafter"/>
</dbReference>
<dbReference type="AlphaFoldDB" id="A0AAQ3M247"/>
<evidence type="ECO:0000259" key="8">
    <source>
        <dbReference type="Pfam" id="PF00324"/>
    </source>
</evidence>
<feature type="transmembrane region" description="Helical" evidence="7">
    <location>
        <begin position="159"/>
        <end position="181"/>
    </location>
</feature>
<protein>
    <submittedName>
        <fullName evidence="9">Amino acid permease</fullName>
    </submittedName>
</protein>
<evidence type="ECO:0000256" key="5">
    <source>
        <dbReference type="ARBA" id="ARBA00022989"/>
    </source>
</evidence>
<feature type="transmembrane region" description="Helical" evidence="7">
    <location>
        <begin position="52"/>
        <end position="74"/>
    </location>
</feature>
<dbReference type="InterPro" id="IPR050524">
    <property type="entry name" value="APC_YAT"/>
</dbReference>
<feature type="transmembrane region" description="Helical" evidence="7">
    <location>
        <begin position="412"/>
        <end position="433"/>
    </location>
</feature>
<feature type="domain" description="Amino acid permease/ SLC12A" evidence="8">
    <location>
        <begin position="49"/>
        <end position="511"/>
    </location>
</feature>
<dbReference type="GO" id="GO:0016020">
    <property type="term" value="C:membrane"/>
    <property type="evidence" value="ECO:0007669"/>
    <property type="project" value="UniProtKB-SubCell"/>
</dbReference>